<evidence type="ECO:0000313" key="17">
    <source>
        <dbReference type="Proteomes" id="UP001415857"/>
    </source>
</evidence>
<feature type="domain" description="Disease resistance R13L4/SHOC-2-like LRR" evidence="15">
    <location>
        <begin position="67"/>
        <end position="179"/>
    </location>
</feature>
<organism evidence="16 17">
    <name type="scientific">Liquidambar formosana</name>
    <name type="common">Formosan gum</name>
    <dbReference type="NCBI Taxonomy" id="63359"/>
    <lineage>
        <taxon>Eukaryota</taxon>
        <taxon>Viridiplantae</taxon>
        <taxon>Streptophyta</taxon>
        <taxon>Embryophyta</taxon>
        <taxon>Tracheophyta</taxon>
        <taxon>Spermatophyta</taxon>
        <taxon>Magnoliopsida</taxon>
        <taxon>eudicotyledons</taxon>
        <taxon>Gunneridae</taxon>
        <taxon>Pentapetalae</taxon>
        <taxon>Saxifragales</taxon>
        <taxon>Altingiaceae</taxon>
        <taxon>Liquidambar</taxon>
    </lineage>
</organism>
<evidence type="ECO:0000256" key="13">
    <source>
        <dbReference type="SAM" id="Phobius"/>
    </source>
</evidence>
<keyword evidence="17" id="KW-1185">Reference proteome</keyword>
<dbReference type="Gene3D" id="3.80.10.10">
    <property type="entry name" value="Ribonuclease Inhibitor"/>
    <property type="match status" value="3"/>
</dbReference>
<evidence type="ECO:0000256" key="2">
    <source>
        <dbReference type="ARBA" id="ARBA00012513"/>
    </source>
</evidence>
<keyword evidence="13" id="KW-1133">Transmembrane helix</keyword>
<gene>
    <name evidence="16" type="ORF">L1049_010183</name>
</gene>
<dbReference type="PANTHER" id="PTHR48006">
    <property type="entry name" value="LEUCINE-RICH REPEAT-CONTAINING PROTEIN DDB_G0281931-RELATED"/>
    <property type="match status" value="1"/>
</dbReference>
<dbReference type="Pfam" id="PF11721">
    <property type="entry name" value="Malectin"/>
    <property type="match status" value="1"/>
</dbReference>
<dbReference type="Pfam" id="PF23598">
    <property type="entry name" value="LRR_14"/>
    <property type="match status" value="1"/>
</dbReference>
<keyword evidence="8" id="KW-0067">ATP-binding</keyword>
<dbReference type="InterPro" id="IPR055414">
    <property type="entry name" value="LRR_R13L4/SHOC2-like"/>
</dbReference>
<keyword evidence="10" id="KW-0325">Glycoprotein</keyword>
<keyword evidence="6" id="KW-0677">Repeat</keyword>
<evidence type="ECO:0000259" key="14">
    <source>
        <dbReference type="Pfam" id="PF11721"/>
    </source>
</evidence>
<dbReference type="InterPro" id="IPR021720">
    <property type="entry name" value="Malectin_dom"/>
</dbReference>
<evidence type="ECO:0000256" key="1">
    <source>
        <dbReference type="ARBA" id="ARBA00004479"/>
    </source>
</evidence>
<evidence type="ECO:0000256" key="7">
    <source>
        <dbReference type="ARBA" id="ARBA00022741"/>
    </source>
</evidence>
<dbReference type="FunFam" id="3.80.10.10:FF:000433">
    <property type="entry name" value="Putative LRR receptor-like serine/threonine-protein kinase isoform A"/>
    <property type="match status" value="1"/>
</dbReference>
<evidence type="ECO:0000256" key="8">
    <source>
        <dbReference type="ARBA" id="ARBA00022840"/>
    </source>
</evidence>
<dbReference type="InterPro" id="IPR001611">
    <property type="entry name" value="Leu-rich_rpt"/>
</dbReference>
<feature type="domain" description="Malectin" evidence="14">
    <location>
        <begin position="283"/>
        <end position="343"/>
    </location>
</feature>
<comment type="catalytic activity">
    <reaction evidence="11">
        <text>L-threonyl-[protein] + ATP = O-phospho-L-threonyl-[protein] + ADP + H(+)</text>
        <dbReference type="Rhea" id="RHEA:46608"/>
        <dbReference type="Rhea" id="RHEA-COMP:11060"/>
        <dbReference type="Rhea" id="RHEA-COMP:11605"/>
        <dbReference type="ChEBI" id="CHEBI:15378"/>
        <dbReference type="ChEBI" id="CHEBI:30013"/>
        <dbReference type="ChEBI" id="CHEBI:30616"/>
        <dbReference type="ChEBI" id="CHEBI:61977"/>
        <dbReference type="ChEBI" id="CHEBI:456216"/>
        <dbReference type="EC" id="2.7.11.1"/>
    </reaction>
</comment>
<dbReference type="GO" id="GO:0016020">
    <property type="term" value="C:membrane"/>
    <property type="evidence" value="ECO:0007669"/>
    <property type="project" value="UniProtKB-SubCell"/>
</dbReference>
<keyword evidence="7" id="KW-0547">Nucleotide-binding</keyword>
<evidence type="ECO:0000256" key="6">
    <source>
        <dbReference type="ARBA" id="ARBA00022737"/>
    </source>
</evidence>
<keyword evidence="9" id="KW-0675">Receptor</keyword>
<reference evidence="16 17" key="1">
    <citation type="journal article" date="2024" name="Plant J.">
        <title>Genome sequences and population genomics reveal climatic adaptation and genomic divergence between two closely related sweetgum species.</title>
        <authorList>
            <person name="Xu W.Q."/>
            <person name="Ren C.Q."/>
            <person name="Zhang X.Y."/>
            <person name="Comes H.P."/>
            <person name="Liu X.H."/>
            <person name="Li Y.G."/>
            <person name="Kettle C.J."/>
            <person name="Jalonen R."/>
            <person name="Gaisberger H."/>
            <person name="Ma Y.Z."/>
            <person name="Qiu Y.X."/>
        </authorList>
    </citation>
    <scope>NUCLEOTIDE SEQUENCE [LARGE SCALE GENOMIC DNA]</scope>
    <source>
        <strain evidence="16">Hangzhou</strain>
    </source>
</reference>
<keyword evidence="3" id="KW-0597">Phosphoprotein</keyword>
<dbReference type="Gene3D" id="2.60.120.430">
    <property type="entry name" value="Galactose-binding lectin"/>
    <property type="match status" value="1"/>
</dbReference>
<evidence type="ECO:0000256" key="5">
    <source>
        <dbReference type="ARBA" id="ARBA00022729"/>
    </source>
</evidence>
<evidence type="ECO:0000256" key="4">
    <source>
        <dbReference type="ARBA" id="ARBA00022679"/>
    </source>
</evidence>
<dbReference type="GO" id="GO:0004674">
    <property type="term" value="F:protein serine/threonine kinase activity"/>
    <property type="evidence" value="ECO:0007669"/>
    <property type="project" value="UniProtKB-EC"/>
</dbReference>
<dbReference type="InterPro" id="IPR051824">
    <property type="entry name" value="LRR_Rcpt-Like_S/T_Kinase"/>
</dbReference>
<keyword evidence="5" id="KW-0732">Signal</keyword>
<evidence type="ECO:0000256" key="11">
    <source>
        <dbReference type="ARBA" id="ARBA00047899"/>
    </source>
</evidence>
<evidence type="ECO:0000256" key="12">
    <source>
        <dbReference type="ARBA" id="ARBA00048679"/>
    </source>
</evidence>
<evidence type="ECO:0000259" key="15">
    <source>
        <dbReference type="Pfam" id="PF23598"/>
    </source>
</evidence>
<dbReference type="AlphaFoldDB" id="A0AAP0R461"/>
<name>A0AAP0R461_LIQFO</name>
<evidence type="ECO:0000256" key="10">
    <source>
        <dbReference type="ARBA" id="ARBA00023180"/>
    </source>
</evidence>
<evidence type="ECO:0000256" key="3">
    <source>
        <dbReference type="ARBA" id="ARBA00022553"/>
    </source>
</evidence>
<dbReference type="GO" id="GO:0005524">
    <property type="term" value="F:ATP binding"/>
    <property type="evidence" value="ECO:0007669"/>
    <property type="project" value="UniProtKB-KW"/>
</dbReference>
<dbReference type="EC" id="2.7.11.1" evidence="2"/>
<dbReference type="Proteomes" id="UP001415857">
    <property type="component" value="Unassembled WGS sequence"/>
</dbReference>
<comment type="subcellular location">
    <subcellularLocation>
        <location evidence="1">Membrane</location>
        <topology evidence="1">Single-pass type I membrane protein</topology>
    </subcellularLocation>
</comment>
<dbReference type="InterPro" id="IPR032675">
    <property type="entry name" value="LRR_dom_sf"/>
</dbReference>
<keyword evidence="13" id="KW-0472">Membrane</keyword>
<evidence type="ECO:0000313" key="16">
    <source>
        <dbReference type="EMBL" id="KAK9267749.1"/>
    </source>
</evidence>
<dbReference type="PANTHER" id="PTHR48006:SF72">
    <property type="entry name" value="LRR RECEPTOR-LIKE SERINE_THREONINE-PROTEIN KINASE RFK1-RELATED"/>
    <property type="match status" value="1"/>
</dbReference>
<evidence type="ECO:0000256" key="9">
    <source>
        <dbReference type="ARBA" id="ARBA00023170"/>
    </source>
</evidence>
<dbReference type="EMBL" id="JBBPBK010000016">
    <property type="protein sequence ID" value="KAK9267749.1"/>
    <property type="molecule type" value="Genomic_DNA"/>
</dbReference>
<keyword evidence="13" id="KW-0812">Transmembrane</keyword>
<accession>A0AAP0R461</accession>
<comment type="catalytic activity">
    <reaction evidence="12">
        <text>L-seryl-[protein] + ATP = O-phospho-L-seryl-[protein] + ADP + H(+)</text>
        <dbReference type="Rhea" id="RHEA:17989"/>
        <dbReference type="Rhea" id="RHEA-COMP:9863"/>
        <dbReference type="Rhea" id="RHEA-COMP:11604"/>
        <dbReference type="ChEBI" id="CHEBI:15378"/>
        <dbReference type="ChEBI" id="CHEBI:29999"/>
        <dbReference type="ChEBI" id="CHEBI:30616"/>
        <dbReference type="ChEBI" id="CHEBI:83421"/>
        <dbReference type="ChEBI" id="CHEBI:456216"/>
        <dbReference type="EC" id="2.7.11.1"/>
    </reaction>
</comment>
<protein>
    <recommendedName>
        <fullName evidence="2">non-specific serine/threonine protein kinase</fullName>
        <ecNumber evidence="2">2.7.11.1</ecNumber>
    </recommendedName>
</protein>
<comment type="caution">
    <text evidence="16">The sequence shown here is derived from an EMBL/GenBank/DDBJ whole genome shotgun (WGS) entry which is preliminary data.</text>
</comment>
<sequence length="402" mass="44447">MTHVVSIELKWYSLPGVLPPELVKLPYLQKIDFAYNYLSGTIPREWALLPLKSISVLANRLSGEIPKELGDITSLTYLSLEANQFSGIIPSELGNLINLNTLMLSSNQLSGKLPVSFSGLTNLTDFRINDNNFNGTIPDFIRNWKKLTRLEMHASGLEGPIPSAISSLDNLEELRISDIDGPTQDFPLLSSMTGIVRLVLRSCKISGKIPAYIWEMKNLQMLDVSFNKLAGEIPTDISTKTLKFIFLSGNMLSGNVPDSILKEGSSESKLKLVSELFSGELERLMWKNFNIKDEAGGAQKPVIKQLFNVSVTNNILVIRFFWPGKGTTRIPDRGVYGPLISAISVNSNLKPCSNGGKKEVIPHIIIGVGALCLITLILGILWWKGCLQGEKKKEKVYITLSN</sequence>
<dbReference type="Pfam" id="PF00560">
    <property type="entry name" value="LRR_1"/>
    <property type="match status" value="1"/>
</dbReference>
<proteinExistence type="predicted"/>
<keyword evidence="4" id="KW-0808">Transferase</keyword>
<feature type="transmembrane region" description="Helical" evidence="13">
    <location>
        <begin position="360"/>
        <end position="383"/>
    </location>
</feature>
<dbReference type="SUPFAM" id="SSF52058">
    <property type="entry name" value="L domain-like"/>
    <property type="match status" value="1"/>
</dbReference>